<dbReference type="Pfam" id="PF09832">
    <property type="entry name" value="DUF2059"/>
    <property type="match status" value="1"/>
</dbReference>
<dbReference type="STRING" id="311334.SAMN05421846_10414"/>
<organism evidence="3 4">
    <name type="scientific">Chryseobacterium taeanense</name>
    <dbReference type="NCBI Taxonomy" id="311334"/>
    <lineage>
        <taxon>Bacteria</taxon>
        <taxon>Pseudomonadati</taxon>
        <taxon>Bacteroidota</taxon>
        <taxon>Flavobacteriia</taxon>
        <taxon>Flavobacteriales</taxon>
        <taxon>Weeksellaceae</taxon>
        <taxon>Chryseobacterium group</taxon>
        <taxon>Chryseobacterium</taxon>
    </lineage>
</organism>
<protein>
    <recommendedName>
        <fullName evidence="2">DUF2059 domain-containing protein</fullName>
    </recommendedName>
</protein>
<evidence type="ECO:0000259" key="2">
    <source>
        <dbReference type="Pfam" id="PF09832"/>
    </source>
</evidence>
<feature type="compositionally biased region" description="Pro residues" evidence="1">
    <location>
        <begin position="143"/>
        <end position="157"/>
    </location>
</feature>
<feature type="region of interest" description="Disordered" evidence="1">
    <location>
        <begin position="138"/>
        <end position="157"/>
    </location>
</feature>
<dbReference type="OrthoDB" id="1143459at2"/>
<dbReference type="RefSeq" id="WP_089856580.1">
    <property type="nucleotide sequence ID" value="NZ_FNDW01000004.1"/>
</dbReference>
<accession>A0A1G8HNV5</accession>
<evidence type="ECO:0000313" key="3">
    <source>
        <dbReference type="EMBL" id="SDI08268.1"/>
    </source>
</evidence>
<keyword evidence="4" id="KW-1185">Reference proteome</keyword>
<dbReference type="Proteomes" id="UP000198869">
    <property type="component" value="Unassembled WGS sequence"/>
</dbReference>
<evidence type="ECO:0000256" key="1">
    <source>
        <dbReference type="SAM" id="MobiDB-lite"/>
    </source>
</evidence>
<proteinExistence type="predicted"/>
<gene>
    <name evidence="3" type="ORF">SAMN05421846_10414</name>
</gene>
<sequence length="157" mass="17755">MKKVILSLMVLLGVFSFSQTKQTKIKELISLNGSFPVSKEVEKQLILGYKKKYSNVPESAWPPIEKKVNVDDLIDKVADIYGSRFNEKEIDQLLIFYKSDLGKKVIQNSPYLISEIQTASSDWGMNVTKMINNDLEKMGYLQSPPPTKSEGPPPPMK</sequence>
<name>A0A1G8HNV5_9FLAO</name>
<evidence type="ECO:0000313" key="4">
    <source>
        <dbReference type="Proteomes" id="UP000198869"/>
    </source>
</evidence>
<dbReference type="EMBL" id="FNDW01000004">
    <property type="protein sequence ID" value="SDI08268.1"/>
    <property type="molecule type" value="Genomic_DNA"/>
</dbReference>
<dbReference type="InterPro" id="IPR018637">
    <property type="entry name" value="DUF2059"/>
</dbReference>
<reference evidence="4" key="1">
    <citation type="submission" date="2016-10" db="EMBL/GenBank/DDBJ databases">
        <authorList>
            <person name="Varghese N."/>
            <person name="Submissions S."/>
        </authorList>
    </citation>
    <scope>NUCLEOTIDE SEQUENCE [LARGE SCALE GENOMIC DNA]</scope>
    <source>
        <strain evidence="4">DSM 17071</strain>
    </source>
</reference>
<feature type="domain" description="DUF2059" evidence="2">
    <location>
        <begin position="71"/>
        <end position="127"/>
    </location>
</feature>
<dbReference type="AlphaFoldDB" id="A0A1G8HNV5"/>